<dbReference type="PANTHER" id="PTHR48105">
    <property type="entry name" value="THIOREDOXIN REDUCTASE 1-RELATED-RELATED"/>
    <property type="match status" value="1"/>
</dbReference>
<name>A0A1R3XQI3_9BACT</name>
<dbReference type="RefSeq" id="WP_076670797.1">
    <property type="nucleotide sequence ID" value="NZ_FTPP01000003.1"/>
</dbReference>
<dbReference type="STRING" id="1317125.SAMN05444128_3153"/>
<dbReference type="GO" id="GO:0016491">
    <property type="term" value="F:oxidoreductase activity"/>
    <property type="evidence" value="ECO:0007669"/>
    <property type="project" value="UniProtKB-KW"/>
</dbReference>
<dbReference type="Pfam" id="PF13738">
    <property type="entry name" value="Pyr_redox_3"/>
    <property type="match status" value="1"/>
</dbReference>
<gene>
    <name evidence="3" type="ORF">SAMN05444128_3153</name>
</gene>
<dbReference type="OrthoDB" id="9778740at2"/>
<dbReference type="NCBIfam" id="TIGR04018">
    <property type="entry name" value="Bthiol_YpdA"/>
    <property type="match status" value="1"/>
</dbReference>
<dbReference type="AlphaFoldDB" id="A0A1R3XQI3"/>
<dbReference type="Gene3D" id="3.50.50.60">
    <property type="entry name" value="FAD/NAD(P)-binding domain"/>
    <property type="match status" value="1"/>
</dbReference>
<evidence type="ECO:0000313" key="3">
    <source>
        <dbReference type="EMBL" id="SIT93693.1"/>
    </source>
</evidence>
<dbReference type="EMBL" id="FTPP01000003">
    <property type="protein sequence ID" value="SIT93693.1"/>
    <property type="molecule type" value="Genomic_DNA"/>
</dbReference>
<dbReference type="PRINTS" id="PR00368">
    <property type="entry name" value="FADPNR"/>
</dbReference>
<proteinExistence type="predicted"/>
<evidence type="ECO:0000313" key="4">
    <source>
        <dbReference type="Proteomes" id="UP000187181"/>
    </source>
</evidence>
<keyword evidence="4" id="KW-1185">Reference proteome</keyword>
<dbReference type="SUPFAM" id="SSF51905">
    <property type="entry name" value="FAD/NAD(P)-binding domain"/>
    <property type="match status" value="1"/>
</dbReference>
<dbReference type="InterPro" id="IPR036188">
    <property type="entry name" value="FAD/NAD-bd_sf"/>
</dbReference>
<dbReference type="InterPro" id="IPR023856">
    <property type="entry name" value="Bdr"/>
</dbReference>
<keyword evidence="1" id="KW-0285">Flavoprotein</keyword>
<dbReference type="InterPro" id="IPR050097">
    <property type="entry name" value="Ferredoxin-NADP_redctase_2"/>
</dbReference>
<reference evidence="4" key="1">
    <citation type="submission" date="2017-01" db="EMBL/GenBank/DDBJ databases">
        <authorList>
            <person name="Varghese N."/>
            <person name="Submissions S."/>
        </authorList>
    </citation>
    <scope>NUCLEOTIDE SEQUENCE [LARGE SCALE GENOMIC DNA]</scope>
    <source>
        <strain evidence="4">LP100</strain>
    </source>
</reference>
<protein>
    <submittedName>
        <fullName evidence="3">Thioredoxin reductase (NADPH)</fullName>
    </submittedName>
</protein>
<keyword evidence="2" id="KW-0560">Oxidoreductase</keyword>
<evidence type="ECO:0000256" key="2">
    <source>
        <dbReference type="ARBA" id="ARBA00023002"/>
    </source>
</evidence>
<sequence>MNNTLDILIVGGGPIGLACGLEAKKAGLTYLIVEKGTLVNSLFNYPLHMTFFSTSDRLEIGGYPFPSIHAKPNRNEALEYYRRVADTGALNINLFEEVTEIVPEDGLYLISTSKGRYRARHVIIATGFYDIPNRLGIPGEELDKVRHYYYDPHFYYKQKVVVIGANNSSADVALETWRKGAEVTMVVRDGELGRIKYWTKPDLENRIAEGCIKAYFKSRLTEVRETEVDIQTPEGKVTIANDYVMAMTGYQPNFAFLEKVGVKLSDDIYRHPFHNPETMETNMPGLYLAGVVCGGMETHIWFIENSREHAVKIVKHIVGEQQAKT</sequence>
<dbReference type="Proteomes" id="UP000187181">
    <property type="component" value="Unassembled WGS sequence"/>
</dbReference>
<organism evidence="3 4">
    <name type="scientific">Pontibacter indicus</name>
    <dbReference type="NCBI Taxonomy" id="1317125"/>
    <lineage>
        <taxon>Bacteria</taxon>
        <taxon>Pseudomonadati</taxon>
        <taxon>Bacteroidota</taxon>
        <taxon>Cytophagia</taxon>
        <taxon>Cytophagales</taxon>
        <taxon>Hymenobacteraceae</taxon>
        <taxon>Pontibacter</taxon>
    </lineage>
</organism>
<accession>A0A1R3XQI3</accession>
<dbReference type="PRINTS" id="PR00469">
    <property type="entry name" value="PNDRDTASEII"/>
</dbReference>
<evidence type="ECO:0000256" key="1">
    <source>
        <dbReference type="ARBA" id="ARBA00022630"/>
    </source>
</evidence>